<dbReference type="OMA" id="RFREWWF"/>
<name>A0A2R6PCL7_ACTCC</name>
<dbReference type="InParanoid" id="A0A2R6PCL7"/>
<comment type="caution">
    <text evidence="2">The sequence shown here is derived from an EMBL/GenBank/DDBJ whole genome shotgun (WGS) entry which is preliminary data.</text>
</comment>
<dbReference type="OrthoDB" id="2016709at2759"/>
<dbReference type="GO" id="GO:0016757">
    <property type="term" value="F:glycosyltransferase activity"/>
    <property type="evidence" value="ECO:0007669"/>
    <property type="project" value="UniProtKB-KW"/>
</dbReference>
<dbReference type="Pfam" id="PF04842">
    <property type="entry name" value="DUF639"/>
    <property type="match status" value="1"/>
</dbReference>
<protein>
    <submittedName>
        <fullName evidence="2">Dol-P-Man:Man(7)GlcNAc(2)-PP-Dol alpha-1,6-mannosyltransferase</fullName>
    </submittedName>
</protein>
<evidence type="ECO:0000313" key="3">
    <source>
        <dbReference type="Proteomes" id="UP000241394"/>
    </source>
</evidence>
<keyword evidence="1" id="KW-0472">Membrane</keyword>
<dbReference type="PANTHER" id="PTHR31860:SF6">
    <property type="entry name" value="HEAT-INDUCIBLE TRANSCRIPTION REPRESSOR (DUF639)"/>
    <property type="match status" value="1"/>
</dbReference>
<dbReference type="FunCoup" id="A0A2R6PCL7">
    <property type="interactions" value="3409"/>
</dbReference>
<proteinExistence type="predicted"/>
<accession>A0A2R6PCL7</accession>
<dbReference type="InterPro" id="IPR006927">
    <property type="entry name" value="DUF639"/>
</dbReference>
<evidence type="ECO:0000256" key="1">
    <source>
        <dbReference type="SAM" id="Phobius"/>
    </source>
</evidence>
<keyword evidence="1" id="KW-1133">Transmembrane helix</keyword>
<dbReference type="Gramene" id="PSR89142">
    <property type="protein sequence ID" value="PSR89142"/>
    <property type="gene ID" value="CEY00_Acc29337"/>
</dbReference>
<keyword evidence="2" id="KW-0328">Glycosyltransferase</keyword>
<feature type="transmembrane region" description="Helical" evidence="1">
    <location>
        <begin position="537"/>
        <end position="555"/>
    </location>
</feature>
<sequence length="690" mass="76904">MAVVSKTRNMLEGLVREGSFKWLIKNRTSFDEEFEEIESSPSAGRNWIPELSPVANIVIRRCSKILGISTSELRENFDAEASDSLKHPSRYARNILEYCCFRALALSTQVIGCVADKKFRRLTFDMMLTWEFPAAASQPLLNMDEDVTVGVEAFSRIAPAVPIITNVVIADNLFEVLTASTGGRLQFSVYEKYLSGLERAIRKLKTQSESSLLATSRSAIGEKILEVDGTVTSQPVLQHVGISTWPGRLILTDHALYFEALRVVSYDKAKRYDLSEDLKQVVKPELTGPWGTRLFDKAVLYKSVSLSEPVVMEFPELKGHTRRDYWLAIIREILYVHRFINKFQITGVEHDEALLKATLGIVRVQALKEISSATPVCYESLLMFNHCDQLPGGDLVLEALAKMSSSRALDRTNSNPGGGIHSVSALSMASNLGFMFGTTSNVNEAGLCVGEITVGERTPLERAVKESITNHKKVVLAQATVDGVKVDGIDTNLAVMKELLSPVTEVGKWLLSLAYWEDSLKSSVFCLGLSYIIFRGWVGYTFAFMLIFMAVFMVITRCCSQGSVDELTVIAPPALTTVEQLLAVQNAISQAEELIQDGNIVLLKTRALLLSIFPQASEKFAVALLVGALMLAFLPIKYIVLLIFLETFTQYSPLRKASTERWTRRLREWWFSIPAAPVVLERAKEDKKRK</sequence>
<organism evidence="2 3">
    <name type="scientific">Actinidia chinensis var. chinensis</name>
    <name type="common">Chinese soft-hair kiwi</name>
    <dbReference type="NCBI Taxonomy" id="1590841"/>
    <lineage>
        <taxon>Eukaryota</taxon>
        <taxon>Viridiplantae</taxon>
        <taxon>Streptophyta</taxon>
        <taxon>Embryophyta</taxon>
        <taxon>Tracheophyta</taxon>
        <taxon>Spermatophyta</taxon>
        <taxon>Magnoliopsida</taxon>
        <taxon>eudicotyledons</taxon>
        <taxon>Gunneridae</taxon>
        <taxon>Pentapetalae</taxon>
        <taxon>asterids</taxon>
        <taxon>Ericales</taxon>
        <taxon>Actinidiaceae</taxon>
        <taxon>Actinidia</taxon>
    </lineage>
</organism>
<keyword evidence="2" id="KW-0808">Transferase</keyword>
<evidence type="ECO:0000313" key="2">
    <source>
        <dbReference type="EMBL" id="PSR89142.1"/>
    </source>
</evidence>
<reference evidence="2 3" key="1">
    <citation type="submission" date="2017-07" db="EMBL/GenBank/DDBJ databases">
        <title>An improved, manually edited Actinidia chinensis var. chinensis (kiwifruit) genome highlights the challenges associated with draft genomes and gene prediction in plants.</title>
        <authorList>
            <person name="Pilkington S."/>
            <person name="Crowhurst R."/>
            <person name="Hilario E."/>
            <person name="Nardozza S."/>
            <person name="Fraser L."/>
            <person name="Peng Y."/>
            <person name="Gunaseelan K."/>
            <person name="Simpson R."/>
            <person name="Tahir J."/>
            <person name="Deroles S."/>
            <person name="Templeton K."/>
            <person name="Luo Z."/>
            <person name="Davy M."/>
            <person name="Cheng C."/>
            <person name="Mcneilage M."/>
            <person name="Scaglione D."/>
            <person name="Liu Y."/>
            <person name="Zhang Q."/>
            <person name="Datson P."/>
            <person name="De Silva N."/>
            <person name="Gardiner S."/>
            <person name="Bassett H."/>
            <person name="Chagne D."/>
            <person name="Mccallum J."/>
            <person name="Dzierzon H."/>
            <person name="Deng C."/>
            <person name="Wang Y.-Y."/>
            <person name="Barron N."/>
            <person name="Manako K."/>
            <person name="Bowen J."/>
            <person name="Foster T."/>
            <person name="Erridge Z."/>
            <person name="Tiffin H."/>
            <person name="Waite C."/>
            <person name="Davies K."/>
            <person name="Grierson E."/>
            <person name="Laing W."/>
            <person name="Kirk R."/>
            <person name="Chen X."/>
            <person name="Wood M."/>
            <person name="Montefiori M."/>
            <person name="Brummell D."/>
            <person name="Schwinn K."/>
            <person name="Catanach A."/>
            <person name="Fullerton C."/>
            <person name="Li D."/>
            <person name="Meiyalaghan S."/>
            <person name="Nieuwenhuizen N."/>
            <person name="Read N."/>
            <person name="Prakash R."/>
            <person name="Hunter D."/>
            <person name="Zhang H."/>
            <person name="Mckenzie M."/>
            <person name="Knabel M."/>
            <person name="Harris A."/>
            <person name="Allan A."/>
            <person name="Chen A."/>
            <person name="Janssen B."/>
            <person name="Plunkett B."/>
            <person name="Dwamena C."/>
            <person name="Voogd C."/>
            <person name="Leif D."/>
            <person name="Lafferty D."/>
            <person name="Souleyre E."/>
            <person name="Varkonyi-Gasic E."/>
            <person name="Gambi F."/>
            <person name="Hanley J."/>
            <person name="Yao J.-L."/>
            <person name="Cheung J."/>
            <person name="David K."/>
            <person name="Warren B."/>
            <person name="Marsh K."/>
            <person name="Snowden K."/>
            <person name="Lin-Wang K."/>
            <person name="Brian L."/>
            <person name="Martinez-Sanchez M."/>
            <person name="Wang M."/>
            <person name="Ileperuma N."/>
            <person name="Macnee N."/>
            <person name="Campin R."/>
            <person name="Mcatee P."/>
            <person name="Drummond R."/>
            <person name="Espley R."/>
            <person name="Ireland H."/>
            <person name="Wu R."/>
            <person name="Atkinson R."/>
            <person name="Karunairetnam S."/>
            <person name="Bulley S."/>
            <person name="Chunkath S."/>
            <person name="Hanley Z."/>
            <person name="Storey R."/>
            <person name="Thrimawithana A."/>
            <person name="Thomson S."/>
            <person name="David C."/>
            <person name="Testolin R."/>
        </authorList>
    </citation>
    <scope>NUCLEOTIDE SEQUENCE [LARGE SCALE GENOMIC DNA]</scope>
    <source>
        <strain evidence="3">cv. Red5</strain>
        <tissue evidence="2">Young leaf</tissue>
    </source>
</reference>
<dbReference type="AlphaFoldDB" id="A0A2R6PCL7"/>
<reference evidence="3" key="2">
    <citation type="journal article" date="2018" name="BMC Genomics">
        <title>A manually annotated Actinidia chinensis var. chinensis (kiwifruit) genome highlights the challenges associated with draft genomes and gene prediction in plants.</title>
        <authorList>
            <person name="Pilkington S.M."/>
            <person name="Crowhurst R."/>
            <person name="Hilario E."/>
            <person name="Nardozza S."/>
            <person name="Fraser L."/>
            <person name="Peng Y."/>
            <person name="Gunaseelan K."/>
            <person name="Simpson R."/>
            <person name="Tahir J."/>
            <person name="Deroles S.C."/>
            <person name="Templeton K."/>
            <person name="Luo Z."/>
            <person name="Davy M."/>
            <person name="Cheng C."/>
            <person name="McNeilage M."/>
            <person name="Scaglione D."/>
            <person name="Liu Y."/>
            <person name="Zhang Q."/>
            <person name="Datson P."/>
            <person name="De Silva N."/>
            <person name="Gardiner S.E."/>
            <person name="Bassett H."/>
            <person name="Chagne D."/>
            <person name="McCallum J."/>
            <person name="Dzierzon H."/>
            <person name="Deng C."/>
            <person name="Wang Y.Y."/>
            <person name="Barron L."/>
            <person name="Manako K."/>
            <person name="Bowen J."/>
            <person name="Foster T.M."/>
            <person name="Erridge Z.A."/>
            <person name="Tiffin H."/>
            <person name="Waite C.N."/>
            <person name="Davies K.M."/>
            <person name="Grierson E.P."/>
            <person name="Laing W.A."/>
            <person name="Kirk R."/>
            <person name="Chen X."/>
            <person name="Wood M."/>
            <person name="Montefiori M."/>
            <person name="Brummell D.A."/>
            <person name="Schwinn K.E."/>
            <person name="Catanach A."/>
            <person name="Fullerton C."/>
            <person name="Li D."/>
            <person name="Meiyalaghan S."/>
            <person name="Nieuwenhuizen N."/>
            <person name="Read N."/>
            <person name="Prakash R."/>
            <person name="Hunter D."/>
            <person name="Zhang H."/>
            <person name="McKenzie M."/>
            <person name="Knabel M."/>
            <person name="Harris A."/>
            <person name="Allan A.C."/>
            <person name="Gleave A."/>
            <person name="Chen A."/>
            <person name="Janssen B.J."/>
            <person name="Plunkett B."/>
            <person name="Ampomah-Dwamena C."/>
            <person name="Voogd C."/>
            <person name="Leif D."/>
            <person name="Lafferty D."/>
            <person name="Souleyre E.J.F."/>
            <person name="Varkonyi-Gasic E."/>
            <person name="Gambi F."/>
            <person name="Hanley J."/>
            <person name="Yao J.L."/>
            <person name="Cheung J."/>
            <person name="David K.M."/>
            <person name="Warren B."/>
            <person name="Marsh K."/>
            <person name="Snowden K.C."/>
            <person name="Lin-Wang K."/>
            <person name="Brian L."/>
            <person name="Martinez-Sanchez M."/>
            <person name="Wang M."/>
            <person name="Ileperuma N."/>
            <person name="Macnee N."/>
            <person name="Campin R."/>
            <person name="McAtee P."/>
            <person name="Drummond R.S.M."/>
            <person name="Espley R.V."/>
            <person name="Ireland H.S."/>
            <person name="Wu R."/>
            <person name="Atkinson R.G."/>
            <person name="Karunairetnam S."/>
            <person name="Bulley S."/>
            <person name="Chunkath S."/>
            <person name="Hanley Z."/>
            <person name="Storey R."/>
            <person name="Thrimawithana A.H."/>
            <person name="Thomson S."/>
            <person name="David C."/>
            <person name="Testolin R."/>
            <person name="Huang H."/>
            <person name="Hellens R.P."/>
            <person name="Schaffer R.J."/>
        </authorList>
    </citation>
    <scope>NUCLEOTIDE SEQUENCE [LARGE SCALE GENOMIC DNA]</scope>
    <source>
        <strain evidence="3">cv. Red5</strain>
    </source>
</reference>
<dbReference type="EMBL" id="NKQK01000026">
    <property type="protein sequence ID" value="PSR89142.1"/>
    <property type="molecule type" value="Genomic_DNA"/>
</dbReference>
<feature type="transmembrane region" description="Helical" evidence="1">
    <location>
        <begin position="620"/>
        <end position="645"/>
    </location>
</feature>
<keyword evidence="3" id="KW-1185">Reference proteome</keyword>
<dbReference type="STRING" id="1590841.A0A2R6PCL7"/>
<keyword evidence="1" id="KW-0812">Transmembrane</keyword>
<dbReference type="PANTHER" id="PTHR31860">
    <property type="entry name" value="HEAT-INDUCIBLE TRANSCRIPTION REPRESSOR (DUF639)-RELATED"/>
    <property type="match status" value="1"/>
</dbReference>
<gene>
    <name evidence="2" type="ORF">CEY00_Acc29337</name>
</gene>
<dbReference type="Proteomes" id="UP000241394">
    <property type="component" value="Chromosome LG26"/>
</dbReference>